<sequence>MLGKHETIHGSWNSQLTFVLAATGAAVGLANLWKFPYLAGLHGGGFIIAYALCLLLVGIPIAMAEVALGRQGRKSPITSINALVKKAGSAPAWKSIGVLSVISGFMILTLYSVVGGMALAYVFSSAFGEFVGGEPAQVVDVLRRLQSSPSYFSSWHTLFLLLVVVVLARGVNRGLERAVRILLPLIAVLMLILLLFSVQNGAMKEGVNFLFSMRKLTPQGWLDALGHAFFTLGVGAGAMMVYGAYMPSHAKIGRLMLIVAVLDLVVAVAAGLVIFPILFVSSLEPVAGFGLVFHSMPLAYSTIEGGQFMSVMFFVLVTFSAWSSAIAVMEPAVAWCVEKFNVNRRFATLLVAVSAWGVGVAAILSFSSWQGVQFSGIGIFNGLDIATSRLLLPLGGLLISLYVGWVLQKEFIGPQFENYQPWFFSLWRLILRWFAPVAIVTIFVSNLFELGEDLCEKGSDSLLCSTLDVPSEPLKVNDGELSSDSTG</sequence>
<dbReference type="PROSITE" id="PS50267">
    <property type="entry name" value="NA_NEUROTRAN_SYMP_3"/>
    <property type="match status" value="1"/>
</dbReference>
<dbReference type="InterPro" id="IPR000175">
    <property type="entry name" value="Na/ntran_symport"/>
</dbReference>
<feature type="transmembrane region" description="Helical" evidence="6">
    <location>
        <begin position="390"/>
        <end position="407"/>
    </location>
</feature>
<evidence type="ECO:0000256" key="2">
    <source>
        <dbReference type="ARBA" id="ARBA00022448"/>
    </source>
</evidence>
<proteinExistence type="predicted"/>
<gene>
    <name evidence="7" type="ORF">NKI27_03525</name>
</gene>
<protein>
    <submittedName>
        <fullName evidence="7">Sodium-dependent transporter</fullName>
    </submittedName>
</protein>
<dbReference type="SUPFAM" id="SSF161070">
    <property type="entry name" value="SNF-like"/>
    <property type="match status" value="1"/>
</dbReference>
<keyword evidence="3 6" id="KW-0812">Transmembrane</keyword>
<dbReference type="PANTHER" id="PTHR42948">
    <property type="entry name" value="TRANSPORTER"/>
    <property type="match status" value="1"/>
</dbReference>
<feature type="transmembrane region" description="Helical" evidence="6">
    <location>
        <begin position="152"/>
        <end position="171"/>
    </location>
</feature>
<evidence type="ECO:0000256" key="5">
    <source>
        <dbReference type="ARBA" id="ARBA00023136"/>
    </source>
</evidence>
<dbReference type="EMBL" id="CP100390">
    <property type="protein sequence ID" value="UZE96833.1"/>
    <property type="molecule type" value="Genomic_DNA"/>
</dbReference>
<feature type="transmembrane region" description="Helical" evidence="6">
    <location>
        <begin position="178"/>
        <end position="198"/>
    </location>
</feature>
<evidence type="ECO:0000313" key="7">
    <source>
        <dbReference type="EMBL" id="UZE96833.1"/>
    </source>
</evidence>
<feature type="transmembrane region" description="Helical" evidence="6">
    <location>
        <begin position="257"/>
        <end position="280"/>
    </location>
</feature>
<evidence type="ECO:0000313" key="8">
    <source>
        <dbReference type="Proteomes" id="UP001163739"/>
    </source>
</evidence>
<dbReference type="InterPro" id="IPR047218">
    <property type="entry name" value="YocR/YhdH-like"/>
</dbReference>
<keyword evidence="8" id="KW-1185">Reference proteome</keyword>
<dbReference type="Pfam" id="PF00209">
    <property type="entry name" value="SNF"/>
    <property type="match status" value="2"/>
</dbReference>
<feature type="transmembrane region" description="Helical" evidence="6">
    <location>
        <begin position="45"/>
        <end position="68"/>
    </location>
</feature>
<reference evidence="7" key="1">
    <citation type="submission" date="2022-06" db="EMBL/GenBank/DDBJ databases">
        <title>Alkalimarinus sp. nov., isolated from gut of a Alitta virens.</title>
        <authorList>
            <person name="Yang A.I."/>
            <person name="Shin N.-R."/>
        </authorList>
    </citation>
    <scope>NUCLEOTIDE SEQUENCE</scope>
    <source>
        <strain evidence="7">A2M4</strain>
    </source>
</reference>
<dbReference type="PANTHER" id="PTHR42948:SF1">
    <property type="entry name" value="TRANSPORTER"/>
    <property type="match status" value="1"/>
</dbReference>
<feature type="transmembrane region" description="Helical" evidence="6">
    <location>
        <begin position="12"/>
        <end position="33"/>
    </location>
</feature>
<dbReference type="Proteomes" id="UP001163739">
    <property type="component" value="Chromosome"/>
</dbReference>
<name>A0ABY6N3Y7_9ALTE</name>
<dbReference type="InterPro" id="IPR037272">
    <property type="entry name" value="SNS_sf"/>
</dbReference>
<evidence type="ECO:0000256" key="4">
    <source>
        <dbReference type="ARBA" id="ARBA00022989"/>
    </source>
</evidence>
<dbReference type="CDD" id="cd10336">
    <property type="entry name" value="SLC6sbd_Tyt1-Like"/>
    <property type="match status" value="1"/>
</dbReference>
<keyword evidence="2" id="KW-0813">Transport</keyword>
<feature type="transmembrane region" description="Helical" evidence="6">
    <location>
        <begin position="349"/>
        <end position="369"/>
    </location>
</feature>
<evidence type="ECO:0000256" key="1">
    <source>
        <dbReference type="ARBA" id="ARBA00004141"/>
    </source>
</evidence>
<dbReference type="RefSeq" id="WP_265048318.1">
    <property type="nucleotide sequence ID" value="NZ_CP100390.1"/>
</dbReference>
<feature type="transmembrane region" description="Helical" evidence="6">
    <location>
        <begin position="96"/>
        <end position="123"/>
    </location>
</feature>
<evidence type="ECO:0000256" key="6">
    <source>
        <dbReference type="SAM" id="Phobius"/>
    </source>
</evidence>
<organism evidence="7 8">
    <name type="scientific">Alkalimarinus alittae</name>
    <dbReference type="NCBI Taxonomy" id="2961619"/>
    <lineage>
        <taxon>Bacteria</taxon>
        <taxon>Pseudomonadati</taxon>
        <taxon>Pseudomonadota</taxon>
        <taxon>Gammaproteobacteria</taxon>
        <taxon>Alteromonadales</taxon>
        <taxon>Alteromonadaceae</taxon>
        <taxon>Alkalimarinus</taxon>
    </lineage>
</organism>
<dbReference type="NCBIfam" id="NF037979">
    <property type="entry name" value="Na_transp"/>
    <property type="match status" value="1"/>
</dbReference>
<comment type="subcellular location">
    <subcellularLocation>
        <location evidence="1">Membrane</location>
        <topology evidence="1">Multi-pass membrane protein</topology>
    </subcellularLocation>
</comment>
<keyword evidence="4 6" id="KW-1133">Transmembrane helix</keyword>
<feature type="transmembrane region" description="Helical" evidence="6">
    <location>
        <begin position="224"/>
        <end position="245"/>
    </location>
</feature>
<dbReference type="PRINTS" id="PR00176">
    <property type="entry name" value="NANEUSMPORT"/>
</dbReference>
<feature type="transmembrane region" description="Helical" evidence="6">
    <location>
        <begin position="427"/>
        <end position="448"/>
    </location>
</feature>
<accession>A0ABY6N3Y7</accession>
<keyword evidence="5 6" id="KW-0472">Membrane</keyword>
<feature type="transmembrane region" description="Helical" evidence="6">
    <location>
        <begin position="310"/>
        <end position="329"/>
    </location>
</feature>
<evidence type="ECO:0000256" key="3">
    <source>
        <dbReference type="ARBA" id="ARBA00022692"/>
    </source>
</evidence>